<name>A0A6A4VZW5_AMPAM</name>
<dbReference type="Proteomes" id="UP000440578">
    <property type="component" value="Unassembled WGS sequence"/>
</dbReference>
<dbReference type="Pfam" id="PF00188">
    <property type="entry name" value="CAP"/>
    <property type="match status" value="1"/>
</dbReference>
<keyword evidence="1" id="KW-0732">Signal</keyword>
<dbReference type="SUPFAM" id="SSF55797">
    <property type="entry name" value="PR-1-like"/>
    <property type="match status" value="1"/>
</dbReference>
<feature type="signal peptide" evidence="1">
    <location>
        <begin position="1"/>
        <end position="22"/>
    </location>
</feature>
<organism evidence="3 4">
    <name type="scientific">Amphibalanus amphitrite</name>
    <name type="common">Striped barnacle</name>
    <name type="synonym">Balanus amphitrite</name>
    <dbReference type="NCBI Taxonomy" id="1232801"/>
    <lineage>
        <taxon>Eukaryota</taxon>
        <taxon>Metazoa</taxon>
        <taxon>Ecdysozoa</taxon>
        <taxon>Arthropoda</taxon>
        <taxon>Crustacea</taxon>
        <taxon>Multicrustacea</taxon>
        <taxon>Cirripedia</taxon>
        <taxon>Thoracica</taxon>
        <taxon>Thoracicalcarea</taxon>
        <taxon>Balanomorpha</taxon>
        <taxon>Balanoidea</taxon>
        <taxon>Balanidae</taxon>
        <taxon>Amphibalaninae</taxon>
        <taxon>Amphibalanus</taxon>
    </lineage>
</organism>
<evidence type="ECO:0000313" key="3">
    <source>
        <dbReference type="EMBL" id="KAF0299715.1"/>
    </source>
</evidence>
<evidence type="ECO:0000313" key="4">
    <source>
        <dbReference type="Proteomes" id="UP000440578"/>
    </source>
</evidence>
<dbReference type="SMART" id="SM00198">
    <property type="entry name" value="SCP"/>
    <property type="match status" value="1"/>
</dbReference>
<accession>A0A6A4VZW5</accession>
<evidence type="ECO:0000256" key="1">
    <source>
        <dbReference type="SAM" id="SignalP"/>
    </source>
</evidence>
<reference evidence="3 4" key="1">
    <citation type="submission" date="2019-07" db="EMBL/GenBank/DDBJ databases">
        <title>Draft genome assembly of a fouling barnacle, Amphibalanus amphitrite (Darwin, 1854): The first reference genome for Thecostraca.</title>
        <authorList>
            <person name="Kim W."/>
        </authorList>
    </citation>
    <scope>NUCLEOTIDE SEQUENCE [LARGE SCALE GENOMIC DNA]</scope>
    <source>
        <strain evidence="3">SNU_AA5</strain>
        <tissue evidence="3">Soma without cirri and trophi</tissue>
    </source>
</reference>
<dbReference type="CDD" id="cd05380">
    <property type="entry name" value="CAP_euk"/>
    <property type="match status" value="1"/>
</dbReference>
<dbReference type="OrthoDB" id="43654at2759"/>
<evidence type="ECO:0000259" key="2">
    <source>
        <dbReference type="SMART" id="SM00198"/>
    </source>
</evidence>
<dbReference type="PRINTS" id="PR00838">
    <property type="entry name" value="V5ALLERGEN"/>
</dbReference>
<dbReference type="EMBL" id="VIIS01001337">
    <property type="protein sequence ID" value="KAF0299715.1"/>
    <property type="molecule type" value="Genomic_DNA"/>
</dbReference>
<comment type="caution">
    <text evidence="3">The sequence shown here is derived from an EMBL/GenBank/DDBJ whole genome shotgun (WGS) entry which is preliminary data.</text>
</comment>
<dbReference type="InterPro" id="IPR002413">
    <property type="entry name" value="V5_allergen-like"/>
</dbReference>
<dbReference type="InterPro" id="IPR001283">
    <property type="entry name" value="CRISP-related"/>
</dbReference>
<dbReference type="PANTHER" id="PTHR10334">
    <property type="entry name" value="CYSTEINE-RICH SECRETORY PROTEIN-RELATED"/>
    <property type="match status" value="1"/>
</dbReference>
<keyword evidence="4" id="KW-1185">Reference proteome</keyword>
<dbReference type="Gene3D" id="3.40.33.10">
    <property type="entry name" value="CAP"/>
    <property type="match status" value="1"/>
</dbReference>
<sequence>MLVLSALPVALAVLAAAPSAVAFGRRSPRSADDASLGVHHCANHQPHTLDRYPLGGPAAGCGTVVRRGVTGTERDDIVSAHNVIRRAVRDGRYADQNLPAASALPELRWDDELALVAQRWADQCRGGHDQCRDVARFPVGQNFAFVWSGGRQNWTAEALRQWFADELPLFRQADLEFRGGQDPVSGGYTGHLTQLLWADTRRVGCGFMAVADPVFCERRTYVCNYGPAGNVLFEPVYPTEASSIGPTEWEEGEV</sequence>
<dbReference type="PRINTS" id="PR00837">
    <property type="entry name" value="V5TPXLIKE"/>
</dbReference>
<protein>
    <submittedName>
        <fullName evidence="3">Venom allergen 5</fullName>
    </submittedName>
</protein>
<proteinExistence type="predicted"/>
<dbReference type="InterPro" id="IPR035940">
    <property type="entry name" value="CAP_sf"/>
</dbReference>
<feature type="chain" id="PRO_5025631007" evidence="1">
    <location>
        <begin position="23"/>
        <end position="254"/>
    </location>
</feature>
<gene>
    <name evidence="3" type="primary">VA5_10</name>
    <name evidence="3" type="ORF">FJT64_003411</name>
</gene>
<dbReference type="AlphaFoldDB" id="A0A6A4VZW5"/>
<feature type="domain" description="SCP" evidence="2">
    <location>
        <begin position="72"/>
        <end position="233"/>
    </location>
</feature>
<dbReference type="InterPro" id="IPR014044">
    <property type="entry name" value="CAP_dom"/>
</dbReference>